<evidence type="ECO:0000313" key="1">
    <source>
        <dbReference type="Proteomes" id="UP000887563"/>
    </source>
</evidence>
<accession>A0A914MYX8</accession>
<evidence type="ECO:0000313" key="2">
    <source>
        <dbReference type="WBParaSite" id="Minc3s03175g33038"/>
    </source>
</evidence>
<keyword evidence="1" id="KW-1185">Reference proteome</keyword>
<sequence length="63" mass="7415">MHDGQGWNQKTLATNCQEVQLQFVHVDRCISHKLFLIDFPNHKKKYFLARTKLELDPNNAYGN</sequence>
<dbReference type="Proteomes" id="UP000887563">
    <property type="component" value="Unplaced"/>
</dbReference>
<protein>
    <submittedName>
        <fullName evidence="2">Uncharacterized protein</fullName>
    </submittedName>
</protein>
<organism evidence="1 2">
    <name type="scientific">Meloidogyne incognita</name>
    <name type="common">Southern root-knot nematode worm</name>
    <name type="synonym">Oxyuris incognita</name>
    <dbReference type="NCBI Taxonomy" id="6306"/>
    <lineage>
        <taxon>Eukaryota</taxon>
        <taxon>Metazoa</taxon>
        <taxon>Ecdysozoa</taxon>
        <taxon>Nematoda</taxon>
        <taxon>Chromadorea</taxon>
        <taxon>Rhabditida</taxon>
        <taxon>Tylenchina</taxon>
        <taxon>Tylenchomorpha</taxon>
        <taxon>Tylenchoidea</taxon>
        <taxon>Meloidogynidae</taxon>
        <taxon>Meloidogyninae</taxon>
        <taxon>Meloidogyne</taxon>
        <taxon>Meloidogyne incognita group</taxon>
    </lineage>
</organism>
<dbReference type="AlphaFoldDB" id="A0A914MYX8"/>
<dbReference type="WBParaSite" id="Minc3s03175g33038">
    <property type="protein sequence ID" value="Minc3s03175g33038"/>
    <property type="gene ID" value="Minc3s03175g33038"/>
</dbReference>
<name>A0A914MYX8_MELIC</name>
<proteinExistence type="predicted"/>
<reference evidence="2" key="1">
    <citation type="submission" date="2022-11" db="UniProtKB">
        <authorList>
            <consortium name="WormBaseParasite"/>
        </authorList>
    </citation>
    <scope>IDENTIFICATION</scope>
</reference>